<evidence type="ECO:0000313" key="1">
    <source>
        <dbReference type="EMBL" id="AGW14888.1"/>
    </source>
</evidence>
<reference evidence="2" key="2">
    <citation type="submission" date="2013-07" db="EMBL/GenBank/DDBJ databases">
        <authorList>
            <person name="Morais-Silva F.O."/>
            <person name="Rezende A.M."/>
            <person name="Pimentel C."/>
            <person name="Resende D.M."/>
            <person name="Santos C.I."/>
            <person name="Clemente C."/>
            <person name="de Oliveira L.M."/>
            <person name="da Silva S.M."/>
            <person name="Costa D.A."/>
            <person name="Varela-Raposo A."/>
            <person name="Horacio E.C.A."/>
            <person name="Matos M."/>
            <person name="Flores O."/>
            <person name="Ruiz J.C."/>
            <person name="Rodrigues-Pousada C."/>
        </authorList>
    </citation>
    <scope>NUCLEOTIDE SEQUENCE [LARGE SCALE GENOMIC DNA]</scope>
    <source>
        <strain evidence="2">ATCC 19364 / DSM 1382 / NCIMB 9332 / VKM B-1759</strain>
    </source>
</reference>
<organism evidence="1 2">
    <name type="scientific">Megalodesulfovibrio gigas (strain ATCC 19364 / DSM 1382 / NCIMB 9332 / VKM B-1759)</name>
    <name type="common">Desulfovibrio gigas</name>
    <dbReference type="NCBI Taxonomy" id="1121448"/>
    <lineage>
        <taxon>Bacteria</taxon>
        <taxon>Pseudomonadati</taxon>
        <taxon>Thermodesulfobacteriota</taxon>
        <taxon>Desulfovibrionia</taxon>
        <taxon>Desulfovibrionales</taxon>
        <taxon>Desulfovibrionaceae</taxon>
        <taxon>Megalodesulfovibrio</taxon>
    </lineage>
</organism>
<gene>
    <name evidence="1" type="ORF">DGI_3179</name>
</gene>
<dbReference type="SUPFAM" id="SSF74653">
    <property type="entry name" value="TolA/TonB C-terminal domain"/>
    <property type="match status" value="1"/>
</dbReference>
<dbReference type="Proteomes" id="UP000016587">
    <property type="component" value="Chromosome"/>
</dbReference>
<dbReference type="EMBL" id="CP006585">
    <property type="protein sequence ID" value="AGW14888.1"/>
    <property type="molecule type" value="Genomic_DNA"/>
</dbReference>
<sequence length="142" mass="15380">MRRRGIAGSLLLASAPFWLTWPAWPVWAQQPASPAQQWSGATAEELDVAWAAQISQQIKQHWRVPRGVSPVGPVLVTRIRLQFDASGVLASHSLARSSQNAAFDEAAMLAVTLGTANAVFGPPPSNTSFSFSIDFNSKEQPR</sequence>
<evidence type="ECO:0000313" key="2">
    <source>
        <dbReference type="Proteomes" id="UP000016587"/>
    </source>
</evidence>
<dbReference type="Gene3D" id="3.30.1150.10">
    <property type="match status" value="1"/>
</dbReference>
<dbReference type="Pfam" id="PF13103">
    <property type="entry name" value="TonB_2"/>
    <property type="match status" value="1"/>
</dbReference>
<dbReference type="HOGENOM" id="CLU_1812664_0_0_7"/>
<reference evidence="1 2" key="1">
    <citation type="journal article" date="2013" name="J. Bacteriol.">
        <title>Roles of HynAB and Ech, the only two hydrogenases found in the model sulfate reducer Desulfovibrio gigas.</title>
        <authorList>
            <person name="Morais-Silva F.O."/>
            <person name="Santos C.I."/>
            <person name="Rodrigues R."/>
            <person name="Pereira I.A."/>
            <person name="Rodrigues-Pousada C."/>
        </authorList>
    </citation>
    <scope>NUCLEOTIDE SEQUENCE [LARGE SCALE GENOMIC DNA]</scope>
    <source>
        <strain evidence="2">ATCC 19364 / DSM 1382 / NCIMB 9332 / VKM B-1759</strain>
    </source>
</reference>
<dbReference type="STRING" id="1121448.DGI_3179"/>
<dbReference type="RefSeq" id="WP_021761981.1">
    <property type="nucleotide sequence ID" value="NC_022444.1"/>
</dbReference>
<protein>
    <submittedName>
        <fullName evidence="1">Putative TonB family protein</fullName>
    </submittedName>
</protein>
<accession>T2GF19</accession>
<dbReference type="PATRIC" id="fig|1121448.10.peg.3136"/>
<proteinExistence type="predicted"/>
<name>T2GF19_MEGG1</name>
<keyword evidence="2" id="KW-1185">Reference proteome</keyword>
<dbReference type="AlphaFoldDB" id="T2GF19"/>
<dbReference type="KEGG" id="dgg:DGI_3179"/>